<dbReference type="InterPro" id="IPR007557">
    <property type="entry name" value="PSP1_C"/>
</dbReference>
<dbReference type="PANTHER" id="PTHR43830:SF3">
    <property type="entry name" value="PROTEIN PSP1"/>
    <property type="match status" value="1"/>
</dbReference>
<dbReference type="PANTHER" id="PTHR43830">
    <property type="entry name" value="PROTEIN PSP1"/>
    <property type="match status" value="1"/>
</dbReference>
<dbReference type="NCBIfam" id="NF041131">
    <property type="entry name" value="RicT_YaaT_fam"/>
    <property type="match status" value="1"/>
</dbReference>
<dbReference type="EMBL" id="DSBX01000029">
    <property type="protein sequence ID" value="HDQ98847.1"/>
    <property type="molecule type" value="Genomic_DNA"/>
</dbReference>
<organism evidence="2">
    <name type="scientific">candidate division WOR-3 bacterium</name>
    <dbReference type="NCBI Taxonomy" id="2052148"/>
    <lineage>
        <taxon>Bacteria</taxon>
        <taxon>Bacteria division WOR-3</taxon>
    </lineage>
</organism>
<dbReference type="InterPro" id="IPR047767">
    <property type="entry name" value="PSP1-like"/>
</dbReference>
<feature type="domain" description="PSP1 C-terminal" evidence="1">
    <location>
        <begin position="75"/>
        <end position="160"/>
    </location>
</feature>
<dbReference type="Proteomes" id="UP000885672">
    <property type="component" value="Unassembled WGS sequence"/>
</dbReference>
<evidence type="ECO:0000259" key="1">
    <source>
        <dbReference type="PROSITE" id="PS51411"/>
    </source>
</evidence>
<dbReference type="PROSITE" id="PS51411">
    <property type="entry name" value="PSP1_C"/>
    <property type="match status" value="1"/>
</dbReference>
<evidence type="ECO:0000313" key="2">
    <source>
        <dbReference type="EMBL" id="HDQ98847.1"/>
    </source>
</evidence>
<sequence>MSGDCADCCSPGLVRPEGGAGRNAVVCQLHVFRTEVFSLPLGLEPKPGEMVIVHDEEGEDMGRVTGLVDAVESSGMVVRLATEDDMKQAGELAEKTQRVLELFRRQRDRFGLKMKVVDAHWRWDRKKVCFYFISEQRLDFRALHKTMSSALNARVAIKQVGVRDHARMVGGLGACGREVCCRSHLSEMIPITLRMARLQDLFVEPAKISGICGKLLCCLKFEEDSYREALASMPRVGGRVRTRRGPGEVIAVDVPLRRVNVKYDDEFEQVVALEELVSEDGVD</sequence>
<accession>A0A7V0T464</accession>
<protein>
    <submittedName>
        <fullName evidence="2">Stage 0 sporulation protein</fullName>
    </submittedName>
</protein>
<gene>
    <name evidence="2" type="ORF">ENN51_00970</name>
</gene>
<reference evidence="2" key="1">
    <citation type="journal article" date="2020" name="mSystems">
        <title>Genome- and Community-Level Interaction Insights into Carbon Utilization and Element Cycling Functions of Hydrothermarchaeota in Hydrothermal Sediment.</title>
        <authorList>
            <person name="Zhou Z."/>
            <person name="Liu Y."/>
            <person name="Xu W."/>
            <person name="Pan J."/>
            <person name="Luo Z.H."/>
            <person name="Li M."/>
        </authorList>
    </citation>
    <scope>NUCLEOTIDE SEQUENCE [LARGE SCALE GENOMIC DNA]</scope>
    <source>
        <strain evidence="2">SpSt-1182</strain>
    </source>
</reference>
<comment type="caution">
    <text evidence="2">The sequence shown here is derived from an EMBL/GenBank/DDBJ whole genome shotgun (WGS) entry which is preliminary data.</text>
</comment>
<dbReference type="GO" id="GO:0005737">
    <property type="term" value="C:cytoplasm"/>
    <property type="evidence" value="ECO:0007669"/>
    <property type="project" value="TreeGrafter"/>
</dbReference>
<dbReference type="Pfam" id="PF04468">
    <property type="entry name" value="PSP1"/>
    <property type="match status" value="1"/>
</dbReference>
<dbReference type="AlphaFoldDB" id="A0A7V0T464"/>
<proteinExistence type="predicted"/>
<name>A0A7V0T464_UNCW3</name>